<accession>A0A1B9HZD1</accession>
<dbReference type="OrthoDB" id="265761at2759"/>
<dbReference type="InterPro" id="IPR029069">
    <property type="entry name" value="HotDog_dom_sf"/>
</dbReference>
<evidence type="ECO:0000313" key="4">
    <source>
        <dbReference type="Proteomes" id="UP000094020"/>
    </source>
</evidence>
<comment type="similarity">
    <text evidence="1">Belongs to the lcsJ thioesterase family.</text>
</comment>
<dbReference type="EMBL" id="CP144528">
    <property type="protein sequence ID" value="WWC73120.1"/>
    <property type="molecule type" value="Genomic_DNA"/>
</dbReference>
<dbReference type="EMBL" id="KI894013">
    <property type="protein sequence ID" value="OCF48591.1"/>
    <property type="molecule type" value="Genomic_DNA"/>
</dbReference>
<dbReference type="SUPFAM" id="SSF54637">
    <property type="entry name" value="Thioesterase/thiol ester dehydrase-isomerase"/>
    <property type="match status" value="1"/>
</dbReference>
<reference evidence="3" key="2">
    <citation type="submission" date="2013-07" db="EMBL/GenBank/DDBJ databases">
        <authorList>
            <consortium name="The Broad Institute Genome Sequencing Platform"/>
            <person name="Cuomo C."/>
            <person name="Litvintseva A."/>
            <person name="Chen Y."/>
            <person name="Heitman J."/>
            <person name="Sun S."/>
            <person name="Springer D."/>
            <person name="Dromer F."/>
            <person name="Young S.K."/>
            <person name="Zeng Q."/>
            <person name="Gargeya S."/>
            <person name="Fitzgerald M."/>
            <person name="Abouelleil A."/>
            <person name="Alvarado L."/>
            <person name="Berlin A.M."/>
            <person name="Chapman S.B."/>
            <person name="Dewar J."/>
            <person name="Goldberg J."/>
            <person name="Griggs A."/>
            <person name="Gujja S."/>
            <person name="Hansen M."/>
            <person name="Howarth C."/>
            <person name="Imamovic A."/>
            <person name="Larimer J."/>
            <person name="McCowan C."/>
            <person name="Murphy C."/>
            <person name="Pearson M."/>
            <person name="Priest M."/>
            <person name="Roberts A."/>
            <person name="Saif S."/>
            <person name="Shea T."/>
            <person name="Sykes S."/>
            <person name="Wortman J."/>
            <person name="Nusbaum C."/>
            <person name="Birren B."/>
        </authorList>
    </citation>
    <scope>NUCLEOTIDE SEQUENCE</scope>
    <source>
        <strain evidence="3">CBS 10737</strain>
    </source>
</reference>
<dbReference type="PANTHER" id="PTHR12475">
    <property type="match status" value="1"/>
</dbReference>
<dbReference type="RefSeq" id="XP_019009810.1">
    <property type="nucleotide sequence ID" value="XM_019157092.1"/>
</dbReference>
<evidence type="ECO:0000313" key="3">
    <source>
        <dbReference type="EMBL" id="WWC73120.1"/>
    </source>
</evidence>
<protein>
    <submittedName>
        <fullName evidence="2">Uncharacterized protein</fullName>
    </submittedName>
</protein>
<evidence type="ECO:0000313" key="2">
    <source>
        <dbReference type="EMBL" id="OCF48591.1"/>
    </source>
</evidence>
<dbReference type="Pfam" id="PF13279">
    <property type="entry name" value="4HBT_2"/>
    <property type="match status" value="1"/>
</dbReference>
<dbReference type="KEGG" id="kpin:30173739"/>
<dbReference type="AlphaFoldDB" id="A0A1B9HZD1"/>
<dbReference type="PANTHER" id="PTHR12475:SF4">
    <property type="entry name" value="PROTEIN THEM6"/>
    <property type="match status" value="1"/>
</dbReference>
<dbReference type="GeneID" id="30173739"/>
<reference evidence="3" key="4">
    <citation type="submission" date="2024-02" db="EMBL/GenBank/DDBJ databases">
        <title>Comparative genomics of Cryptococcus and Kwoniella reveals pathogenesis evolution and contrasting modes of karyotype evolution via chromosome fusion or intercentromeric recombination.</title>
        <authorList>
            <person name="Coelho M.A."/>
            <person name="David-Palma M."/>
            <person name="Shea T."/>
            <person name="Bowers K."/>
            <person name="McGinley-Smith S."/>
            <person name="Mohammad A.W."/>
            <person name="Gnirke A."/>
            <person name="Yurkov A.M."/>
            <person name="Nowrousian M."/>
            <person name="Sun S."/>
            <person name="Cuomo C.A."/>
            <person name="Heitman J."/>
        </authorList>
    </citation>
    <scope>NUCLEOTIDE SEQUENCE</scope>
    <source>
        <strain evidence="3">CBS 10737</strain>
    </source>
</reference>
<proteinExistence type="inferred from homology"/>
<organism evidence="2">
    <name type="scientific">Kwoniella pini CBS 10737</name>
    <dbReference type="NCBI Taxonomy" id="1296096"/>
    <lineage>
        <taxon>Eukaryota</taxon>
        <taxon>Fungi</taxon>
        <taxon>Dikarya</taxon>
        <taxon>Basidiomycota</taxon>
        <taxon>Agaricomycotina</taxon>
        <taxon>Tremellomycetes</taxon>
        <taxon>Tremellales</taxon>
        <taxon>Cryptococcaceae</taxon>
        <taxon>Kwoniella</taxon>
    </lineage>
</organism>
<dbReference type="InterPro" id="IPR051490">
    <property type="entry name" value="THEM6_lcsJ_thioesterase"/>
</dbReference>
<reference evidence="2" key="3">
    <citation type="submission" date="2016-07" db="EMBL/GenBank/DDBJ databases">
        <title>Evolution of pathogenesis and genome organization in the Tremellales.</title>
        <authorList>
            <person name="Cuomo C."/>
            <person name="Litvintseva A."/>
            <person name="Heitman J."/>
            <person name="Chen Y."/>
            <person name="Sun S."/>
            <person name="Springer D."/>
            <person name="Dromer F."/>
            <person name="Young S."/>
            <person name="Zeng Q."/>
            <person name="Chapman S."/>
            <person name="Gujja S."/>
            <person name="Saif S."/>
            <person name="Birren B."/>
        </authorList>
    </citation>
    <scope>NUCLEOTIDE SEQUENCE</scope>
    <source>
        <strain evidence="2">CBS 10737</strain>
    </source>
</reference>
<sequence length="339" mass="38906">MSSLQLMNGIINHMKFSTNGLSKSLSNILNVIPKPIKYLIIIILFLQAPSWPFIWHYRILKSAIIPKIKEFYKGRLRFINEWRNDIENLGGLKNYKLKYNRLAWFDDCDYRLHLSNSAYPKNCDPAELLYGMTMFSPLLKTGCFLALGARHYTFFKEIPVGSKYTIETRCGGWDEKWIYLVSEFIIYPKGKNLSSKTKSYNGQNTPLTPQGGIEMPKSKLEEIKKSWYTSKSTREDGGIVCCVGISEMCIKMGRMTVPVRIGLWASMLHPSKDQQDRARAIIMSKDNGISFLKGKWRNEPNADTLGSDIYLHDVNENGENWLKQGRKGIEEVGRGMSVF</sequence>
<keyword evidence="4" id="KW-1185">Reference proteome</keyword>
<reference evidence="2" key="1">
    <citation type="submission" date="2013-07" db="EMBL/GenBank/DDBJ databases">
        <title>The Genome Sequence of Cryptococcus pinus CBS10737.</title>
        <authorList>
            <consortium name="The Broad Institute Genome Sequencing Platform"/>
            <person name="Cuomo C."/>
            <person name="Litvintseva A."/>
            <person name="Chen Y."/>
            <person name="Heitman J."/>
            <person name="Sun S."/>
            <person name="Springer D."/>
            <person name="Dromer F."/>
            <person name="Young S.K."/>
            <person name="Zeng Q."/>
            <person name="Gargeya S."/>
            <person name="Fitzgerald M."/>
            <person name="Abouelleil A."/>
            <person name="Alvarado L."/>
            <person name="Berlin A.M."/>
            <person name="Chapman S.B."/>
            <person name="Dewar J."/>
            <person name="Goldberg J."/>
            <person name="Griggs A."/>
            <person name="Gujja S."/>
            <person name="Hansen M."/>
            <person name="Howarth C."/>
            <person name="Imamovic A."/>
            <person name="Larimer J."/>
            <person name="McCowan C."/>
            <person name="Murphy C."/>
            <person name="Pearson M."/>
            <person name="Priest M."/>
            <person name="Roberts A."/>
            <person name="Saif S."/>
            <person name="Shea T."/>
            <person name="Sykes S."/>
            <person name="Wortman J."/>
            <person name="Nusbaum C."/>
            <person name="Birren B."/>
        </authorList>
    </citation>
    <scope>NUCLEOTIDE SEQUENCE [LARGE SCALE GENOMIC DNA]</scope>
    <source>
        <strain evidence="2">CBS 10737</strain>
    </source>
</reference>
<name>A0A1B9HZD1_9TREE</name>
<dbReference type="Proteomes" id="UP000094020">
    <property type="component" value="Chromosome 10"/>
</dbReference>
<gene>
    <name evidence="2" type="ORF">I206_05370</name>
    <name evidence="3" type="ORF">I206_107086</name>
</gene>
<evidence type="ECO:0000256" key="1">
    <source>
        <dbReference type="ARBA" id="ARBA00038476"/>
    </source>
</evidence>